<dbReference type="CDD" id="cd12501">
    <property type="entry name" value="RRM_EcDbpA_like"/>
    <property type="match status" value="1"/>
</dbReference>
<evidence type="ECO:0000313" key="13">
    <source>
        <dbReference type="Proteomes" id="UP000001930"/>
    </source>
</evidence>
<dbReference type="PANTHER" id="PTHR47959">
    <property type="entry name" value="ATP-DEPENDENT RNA HELICASE RHLE-RELATED"/>
    <property type="match status" value="1"/>
</dbReference>
<dbReference type="Gene3D" id="3.30.70.330">
    <property type="match status" value="1"/>
</dbReference>
<evidence type="ECO:0000259" key="9">
    <source>
        <dbReference type="PROSITE" id="PS51192"/>
    </source>
</evidence>
<keyword evidence="1 7" id="KW-0547">Nucleotide-binding</keyword>
<dbReference type="Gene3D" id="3.40.50.300">
    <property type="entry name" value="P-loop containing nucleotide triphosphate hydrolases"/>
    <property type="match status" value="2"/>
</dbReference>
<dbReference type="KEGG" id="bte:BTH_II0214"/>
<sequence>MRTSRARPTSRRGRTSTSCGSRCCTSSDRRGRARRRAASRGDAARCGAMPCAAAISRPRQGPHVRHRNFSPDDRSLGPAGIGHVRYMPYVNSPRPHAMTQQSTATPFSALPLTPATLANLAQLGYTVMTPIQAASLPIALAGHDLIAQAKTGSGKTAAFSLALLARLDARRFDVQALVLCPTRELADQVAQEVRRLARAEENVKVLTLCGGTPMRPQTQSLEHGAHIIVGTPGRIMDHLDRGHLTLDALNTLVLDEADRMLDMGFFDDIAKVARLCPPTRQTLLFSATYPDGIAKLSQQFLRNPKEVKLEERHDDSKIRQRFYEVTEDERLHAVGLLLKHYRPVSTIAFCNTKQQCRDLLDVLHAQGFHALALHGELEQRERDQVLIQFANRSCSVLVATDVAARGLDIAQLEAVINVDVTPDPEVHVHRIGRTGRADQEGWALSLASMDEMGRVGAIEQALGRDVEWHPLAELKADGNEPLLPPMETLQILGGRKDKIRPGDVLGALTGDAGFSGSQIGKINVTEFSTYVALERGIARDALRKLNAGKIKGKRVKVRLMDE</sequence>
<dbReference type="Pfam" id="PF03880">
    <property type="entry name" value="DbpA"/>
    <property type="match status" value="1"/>
</dbReference>
<evidence type="ECO:0000313" key="12">
    <source>
        <dbReference type="EMBL" id="ABC36100.1"/>
    </source>
</evidence>
<dbReference type="EMBL" id="CP000085">
    <property type="protein sequence ID" value="ABC36100.1"/>
    <property type="molecule type" value="Genomic_DNA"/>
</dbReference>
<feature type="region of interest" description="Disordered" evidence="8">
    <location>
        <begin position="57"/>
        <end position="77"/>
    </location>
</feature>
<dbReference type="SMART" id="SM00490">
    <property type="entry name" value="HELICc"/>
    <property type="match status" value="1"/>
</dbReference>
<dbReference type="Pfam" id="PF00271">
    <property type="entry name" value="Helicase_C"/>
    <property type="match status" value="1"/>
</dbReference>
<dbReference type="GO" id="GO:0005524">
    <property type="term" value="F:ATP binding"/>
    <property type="evidence" value="ECO:0007669"/>
    <property type="project" value="UniProtKB-KW"/>
</dbReference>
<keyword evidence="3 7" id="KW-0347">Helicase</keyword>
<evidence type="ECO:0000256" key="3">
    <source>
        <dbReference type="ARBA" id="ARBA00022806"/>
    </source>
</evidence>
<proteinExistence type="inferred from homology"/>
<dbReference type="Proteomes" id="UP000001930">
    <property type="component" value="Chromosome II"/>
</dbReference>
<keyword evidence="4 7" id="KW-0067">ATP-binding</keyword>
<dbReference type="SUPFAM" id="SSF52540">
    <property type="entry name" value="P-loop containing nucleoside triphosphate hydrolases"/>
    <property type="match status" value="1"/>
</dbReference>
<evidence type="ECO:0000256" key="1">
    <source>
        <dbReference type="ARBA" id="ARBA00022741"/>
    </source>
</evidence>
<dbReference type="InterPro" id="IPR005580">
    <property type="entry name" value="DbpA/CsdA_RNA-bd_dom"/>
</dbReference>
<dbReference type="PROSITE" id="PS51194">
    <property type="entry name" value="HELICASE_CTER"/>
    <property type="match status" value="1"/>
</dbReference>
<dbReference type="SMART" id="SM00487">
    <property type="entry name" value="DEXDc"/>
    <property type="match status" value="1"/>
</dbReference>
<comment type="similarity">
    <text evidence="5 7">Belongs to the DEAD box helicase family.</text>
</comment>
<dbReference type="GO" id="GO:0003676">
    <property type="term" value="F:nucleic acid binding"/>
    <property type="evidence" value="ECO:0007669"/>
    <property type="project" value="InterPro"/>
</dbReference>
<dbReference type="PROSITE" id="PS51195">
    <property type="entry name" value="Q_MOTIF"/>
    <property type="match status" value="1"/>
</dbReference>
<evidence type="ECO:0000259" key="11">
    <source>
        <dbReference type="PROSITE" id="PS51195"/>
    </source>
</evidence>
<dbReference type="GO" id="GO:0003724">
    <property type="term" value="F:RNA helicase activity"/>
    <property type="evidence" value="ECO:0007669"/>
    <property type="project" value="InterPro"/>
</dbReference>
<evidence type="ECO:0000256" key="8">
    <source>
        <dbReference type="SAM" id="MobiDB-lite"/>
    </source>
</evidence>
<name>Q2T8T3_BURTA</name>
<dbReference type="InterPro" id="IPR000629">
    <property type="entry name" value="RNA-helicase_DEAD-box_CS"/>
</dbReference>
<feature type="short sequence motif" description="Q motif" evidence="6">
    <location>
        <begin position="105"/>
        <end position="133"/>
    </location>
</feature>
<feature type="compositionally biased region" description="Low complexity" evidence="8">
    <location>
        <begin position="15"/>
        <end position="26"/>
    </location>
</feature>
<dbReference type="GO" id="GO:0005829">
    <property type="term" value="C:cytosol"/>
    <property type="evidence" value="ECO:0007669"/>
    <property type="project" value="TreeGrafter"/>
</dbReference>
<keyword evidence="2 7" id="KW-0378">Hydrolase</keyword>
<dbReference type="Pfam" id="PF00270">
    <property type="entry name" value="DEAD"/>
    <property type="match status" value="1"/>
</dbReference>
<organism evidence="12 13">
    <name type="scientific">Burkholderia thailandensis (strain ATCC 700388 / DSM 13276 / CCUG 48851 / CIP 106301 / E264)</name>
    <dbReference type="NCBI Taxonomy" id="271848"/>
    <lineage>
        <taxon>Bacteria</taxon>
        <taxon>Pseudomonadati</taxon>
        <taxon>Pseudomonadota</taxon>
        <taxon>Betaproteobacteria</taxon>
        <taxon>Burkholderiales</taxon>
        <taxon>Burkholderiaceae</taxon>
        <taxon>Burkholderia</taxon>
        <taxon>pseudomallei group</taxon>
    </lineage>
</organism>
<dbReference type="InterPro" id="IPR011545">
    <property type="entry name" value="DEAD/DEAH_box_helicase_dom"/>
</dbReference>
<dbReference type="InterPro" id="IPR044742">
    <property type="entry name" value="DEAD/DEAH_RhlB"/>
</dbReference>
<evidence type="ECO:0000256" key="5">
    <source>
        <dbReference type="ARBA" id="ARBA00038437"/>
    </source>
</evidence>
<feature type="compositionally biased region" description="Basic residues" evidence="8">
    <location>
        <begin position="1"/>
        <end position="14"/>
    </location>
</feature>
<feature type="domain" description="Helicase ATP-binding" evidence="9">
    <location>
        <begin position="136"/>
        <end position="307"/>
    </location>
</feature>
<dbReference type="HOGENOM" id="CLU_003041_1_3_4"/>
<feature type="domain" description="Helicase C-terminal" evidence="10">
    <location>
        <begin position="317"/>
        <end position="477"/>
    </location>
</feature>
<dbReference type="PROSITE" id="PS00039">
    <property type="entry name" value="DEAD_ATP_HELICASE"/>
    <property type="match status" value="1"/>
</dbReference>
<dbReference type="CDD" id="cd18787">
    <property type="entry name" value="SF2_C_DEAD"/>
    <property type="match status" value="1"/>
</dbReference>
<dbReference type="InterPro" id="IPR012677">
    <property type="entry name" value="Nucleotide-bd_a/b_plait_sf"/>
</dbReference>
<accession>Q2T8T3</accession>
<dbReference type="InterPro" id="IPR001650">
    <property type="entry name" value="Helicase_C-like"/>
</dbReference>
<dbReference type="CDD" id="cd00268">
    <property type="entry name" value="DEADc"/>
    <property type="match status" value="1"/>
</dbReference>
<dbReference type="InterPro" id="IPR014014">
    <property type="entry name" value="RNA_helicase_DEAD_Q_motif"/>
</dbReference>
<dbReference type="NCBIfam" id="NF008744">
    <property type="entry name" value="PRK11776.1"/>
    <property type="match status" value="1"/>
</dbReference>
<evidence type="ECO:0000256" key="7">
    <source>
        <dbReference type="RuleBase" id="RU000492"/>
    </source>
</evidence>
<reference evidence="12 13" key="1">
    <citation type="journal article" date="2005" name="BMC Genomics">
        <title>Bacterial genome adaptation to niches: divergence of the potential virulence genes in three Burkholderia species of different survival strategies.</title>
        <authorList>
            <person name="Kim H.S."/>
            <person name="Schell M.A."/>
            <person name="Yu Y."/>
            <person name="Ulrich R.L."/>
            <person name="Sarria S.H."/>
            <person name="Nierman W.C."/>
            <person name="DeShazer D."/>
        </authorList>
    </citation>
    <scope>NUCLEOTIDE SEQUENCE [LARGE SCALE GENOMIC DNA]</scope>
    <source>
        <strain evidence="13">ATCC 700388 / DSM 13276 / CCUG 48851 / CIP 106301 / E264</strain>
    </source>
</reference>
<feature type="region of interest" description="Disordered" evidence="8">
    <location>
        <begin position="1"/>
        <end position="42"/>
    </location>
</feature>
<evidence type="ECO:0000259" key="10">
    <source>
        <dbReference type="PROSITE" id="PS51194"/>
    </source>
</evidence>
<dbReference type="InterPro" id="IPR027417">
    <property type="entry name" value="P-loop_NTPase"/>
</dbReference>
<dbReference type="PANTHER" id="PTHR47959:SF1">
    <property type="entry name" value="ATP-DEPENDENT RNA HELICASE DBPA"/>
    <property type="match status" value="1"/>
</dbReference>
<protein>
    <submittedName>
        <fullName evidence="12">ATP-dependent RNA helicase DbpA</fullName>
    </submittedName>
</protein>
<evidence type="ECO:0000256" key="6">
    <source>
        <dbReference type="PROSITE-ProRule" id="PRU00552"/>
    </source>
</evidence>
<dbReference type="PROSITE" id="PS51192">
    <property type="entry name" value="HELICASE_ATP_BIND_1"/>
    <property type="match status" value="1"/>
</dbReference>
<dbReference type="InterPro" id="IPR050079">
    <property type="entry name" value="DEAD_box_RNA_helicase"/>
</dbReference>
<gene>
    <name evidence="12" type="ordered locus">BTH_II0214</name>
</gene>
<dbReference type="GO" id="GO:0016787">
    <property type="term" value="F:hydrolase activity"/>
    <property type="evidence" value="ECO:0007669"/>
    <property type="project" value="UniProtKB-KW"/>
</dbReference>
<dbReference type="InterPro" id="IPR014001">
    <property type="entry name" value="Helicase_ATP-bd"/>
</dbReference>
<keyword evidence="13" id="KW-1185">Reference proteome</keyword>
<feature type="domain" description="DEAD-box RNA helicase Q" evidence="11">
    <location>
        <begin position="105"/>
        <end position="133"/>
    </location>
</feature>
<evidence type="ECO:0000256" key="2">
    <source>
        <dbReference type="ARBA" id="ARBA00022801"/>
    </source>
</evidence>
<evidence type="ECO:0000256" key="4">
    <source>
        <dbReference type="ARBA" id="ARBA00022840"/>
    </source>
</evidence>
<dbReference type="AlphaFoldDB" id="Q2T8T3"/>